<accession>A0A212LGJ3</accession>
<gene>
    <name evidence="1" type="ORF">KL86PLE_40470</name>
</gene>
<name>A0A212LGJ3_9HYPH</name>
<proteinExistence type="predicted"/>
<dbReference type="EMBL" id="FMJD01000008">
    <property type="protein sequence ID" value="SCM76665.1"/>
    <property type="molecule type" value="Genomic_DNA"/>
</dbReference>
<dbReference type="AlphaFoldDB" id="A0A212LGJ3"/>
<reference evidence="1" key="1">
    <citation type="submission" date="2016-08" db="EMBL/GenBank/DDBJ databases">
        <authorList>
            <person name="Seilhamer J.J."/>
        </authorList>
    </citation>
    <scope>NUCLEOTIDE SEQUENCE</scope>
    <source>
        <strain evidence="1">86</strain>
    </source>
</reference>
<protein>
    <submittedName>
        <fullName evidence="1">Uncharacterized protein</fullName>
    </submittedName>
</protein>
<organism evidence="1">
    <name type="scientific">uncultured Pleomorphomonas sp</name>
    <dbReference type="NCBI Taxonomy" id="442121"/>
    <lineage>
        <taxon>Bacteria</taxon>
        <taxon>Pseudomonadati</taxon>
        <taxon>Pseudomonadota</taxon>
        <taxon>Alphaproteobacteria</taxon>
        <taxon>Hyphomicrobiales</taxon>
        <taxon>Pleomorphomonadaceae</taxon>
        <taxon>Pleomorphomonas</taxon>
        <taxon>environmental samples</taxon>
    </lineage>
</organism>
<sequence>MPRVLTYLTEFFPDAATAWGSPAVLKML</sequence>
<evidence type="ECO:0000313" key="1">
    <source>
        <dbReference type="EMBL" id="SCM76665.1"/>
    </source>
</evidence>